<dbReference type="InterPro" id="IPR050109">
    <property type="entry name" value="HTH-type_TetR-like_transc_reg"/>
</dbReference>
<organism evidence="6">
    <name type="scientific">Agromyces sp. G08B096</name>
    <dbReference type="NCBI Taxonomy" id="3156399"/>
    <lineage>
        <taxon>Bacteria</taxon>
        <taxon>Bacillati</taxon>
        <taxon>Actinomycetota</taxon>
        <taxon>Actinomycetes</taxon>
        <taxon>Micrococcales</taxon>
        <taxon>Microbacteriaceae</taxon>
        <taxon>Agromyces</taxon>
    </lineage>
</organism>
<dbReference type="PANTHER" id="PTHR30055:SF234">
    <property type="entry name" value="HTH-TYPE TRANSCRIPTIONAL REGULATOR BETI"/>
    <property type="match status" value="1"/>
</dbReference>
<dbReference type="AlphaFoldDB" id="A0AAU7W4J4"/>
<feature type="domain" description="HTH tetR-type" evidence="5">
    <location>
        <begin position="10"/>
        <end position="70"/>
    </location>
</feature>
<dbReference type="GO" id="GO:0003700">
    <property type="term" value="F:DNA-binding transcription factor activity"/>
    <property type="evidence" value="ECO:0007669"/>
    <property type="project" value="TreeGrafter"/>
</dbReference>
<accession>A0AAU7W4J4</accession>
<reference evidence="6" key="1">
    <citation type="submission" date="2024-05" db="EMBL/GenBank/DDBJ databases">
        <authorList>
            <person name="Yu L."/>
        </authorList>
    </citation>
    <scope>NUCLEOTIDE SEQUENCE</scope>
    <source>
        <strain evidence="6">G08B096</strain>
    </source>
</reference>
<dbReference type="Pfam" id="PF00440">
    <property type="entry name" value="TetR_N"/>
    <property type="match status" value="1"/>
</dbReference>
<evidence type="ECO:0000256" key="2">
    <source>
        <dbReference type="ARBA" id="ARBA00023125"/>
    </source>
</evidence>
<name>A0AAU7W4J4_9MICO</name>
<dbReference type="PROSITE" id="PS50977">
    <property type="entry name" value="HTH_TETR_2"/>
    <property type="match status" value="1"/>
</dbReference>
<protein>
    <submittedName>
        <fullName evidence="6">Helix-turn-helix domain-containing protein</fullName>
    </submittedName>
</protein>
<evidence type="ECO:0000313" key="6">
    <source>
        <dbReference type="EMBL" id="XBX80895.1"/>
    </source>
</evidence>
<dbReference type="SUPFAM" id="SSF46689">
    <property type="entry name" value="Homeodomain-like"/>
    <property type="match status" value="1"/>
</dbReference>
<keyword evidence="2 4" id="KW-0238">DNA-binding</keyword>
<dbReference type="RefSeq" id="WP_350346921.1">
    <property type="nucleotide sequence ID" value="NZ_CP158374.1"/>
</dbReference>
<keyword evidence="3" id="KW-0804">Transcription</keyword>
<sequence>MAGLRERKTAATRQRILDEANRLFERDGFDAVTLAEIAEAADVSLKTVVNYSGAKEDLFFDAERPGIDDLLVAIAGRHERSLSLTEAVRPLLVDGPVLAGTTTWASIDETTWSALRRCAECERDSPTLTARRAALLQSWLVHLAERSGSAPWSAMLTGVLVLRHSIVLDGLVAGRSPAGVARLVRTAVGGALDALERGFAR</sequence>
<gene>
    <name evidence="6" type="ORF">ABIQ69_09705</name>
</gene>
<dbReference type="Gene3D" id="1.10.357.10">
    <property type="entry name" value="Tetracycline Repressor, domain 2"/>
    <property type="match status" value="1"/>
</dbReference>
<dbReference type="EMBL" id="CP158374">
    <property type="protein sequence ID" value="XBX80895.1"/>
    <property type="molecule type" value="Genomic_DNA"/>
</dbReference>
<dbReference type="InterPro" id="IPR001647">
    <property type="entry name" value="HTH_TetR"/>
</dbReference>
<evidence type="ECO:0000259" key="5">
    <source>
        <dbReference type="PROSITE" id="PS50977"/>
    </source>
</evidence>
<dbReference type="InterPro" id="IPR009057">
    <property type="entry name" value="Homeodomain-like_sf"/>
</dbReference>
<feature type="DNA-binding region" description="H-T-H motif" evidence="4">
    <location>
        <begin position="33"/>
        <end position="52"/>
    </location>
</feature>
<keyword evidence="1" id="KW-0805">Transcription regulation</keyword>
<evidence type="ECO:0000256" key="4">
    <source>
        <dbReference type="PROSITE-ProRule" id="PRU00335"/>
    </source>
</evidence>
<evidence type="ECO:0000256" key="3">
    <source>
        <dbReference type="ARBA" id="ARBA00023163"/>
    </source>
</evidence>
<dbReference type="PANTHER" id="PTHR30055">
    <property type="entry name" value="HTH-TYPE TRANSCRIPTIONAL REGULATOR RUTR"/>
    <property type="match status" value="1"/>
</dbReference>
<proteinExistence type="predicted"/>
<evidence type="ECO:0000256" key="1">
    <source>
        <dbReference type="ARBA" id="ARBA00023015"/>
    </source>
</evidence>
<dbReference type="GO" id="GO:0000976">
    <property type="term" value="F:transcription cis-regulatory region binding"/>
    <property type="evidence" value="ECO:0007669"/>
    <property type="project" value="TreeGrafter"/>
</dbReference>